<dbReference type="CDD" id="cd23321">
    <property type="entry name" value="beta-trefoil_FGF22"/>
    <property type="match status" value="1"/>
</dbReference>
<dbReference type="AlphaFoldDB" id="A0A8C8RPQ6"/>
<keyword evidence="2" id="KW-0217">Developmental protein</keyword>
<proteinExistence type="inferred from homology"/>
<organism evidence="7 8">
    <name type="scientific">Pelusios castaneus</name>
    <name type="common">West African mud turtle</name>
    <dbReference type="NCBI Taxonomy" id="367368"/>
    <lineage>
        <taxon>Eukaryota</taxon>
        <taxon>Metazoa</taxon>
        <taxon>Chordata</taxon>
        <taxon>Craniata</taxon>
        <taxon>Vertebrata</taxon>
        <taxon>Euteleostomi</taxon>
        <taxon>Archelosauria</taxon>
        <taxon>Testudinata</taxon>
        <taxon>Testudines</taxon>
        <taxon>Pleurodira</taxon>
        <taxon>Pelomedusidae</taxon>
        <taxon>Pelusios</taxon>
    </lineage>
</organism>
<dbReference type="InterPro" id="IPR008996">
    <property type="entry name" value="IL1/FGF"/>
</dbReference>
<comment type="similarity">
    <text evidence="1 6">Belongs to the heparin-binding growth factors family.</text>
</comment>
<dbReference type="GO" id="GO:0030154">
    <property type="term" value="P:cell differentiation"/>
    <property type="evidence" value="ECO:0007669"/>
    <property type="project" value="UniProtKB-KW"/>
</dbReference>
<dbReference type="GO" id="GO:0008083">
    <property type="term" value="F:growth factor activity"/>
    <property type="evidence" value="ECO:0007669"/>
    <property type="project" value="UniProtKB-KW"/>
</dbReference>
<evidence type="ECO:0000256" key="1">
    <source>
        <dbReference type="ARBA" id="ARBA00007936"/>
    </source>
</evidence>
<protein>
    <recommendedName>
        <fullName evidence="6">Fibroblast growth factor</fullName>
        <shortName evidence="6">FGF</shortName>
    </recommendedName>
</protein>
<evidence type="ECO:0000256" key="2">
    <source>
        <dbReference type="ARBA" id="ARBA00022473"/>
    </source>
</evidence>
<dbReference type="SMART" id="SM00442">
    <property type="entry name" value="FGF"/>
    <property type="match status" value="1"/>
</dbReference>
<dbReference type="PANTHER" id="PTHR11486">
    <property type="entry name" value="FIBROBLAST GROWTH FACTOR"/>
    <property type="match status" value="1"/>
</dbReference>
<keyword evidence="4" id="KW-0339">Growth factor</keyword>
<reference evidence="7" key="2">
    <citation type="submission" date="2025-09" db="UniProtKB">
        <authorList>
            <consortium name="Ensembl"/>
        </authorList>
    </citation>
    <scope>IDENTIFICATION</scope>
</reference>
<dbReference type="PRINTS" id="PR00263">
    <property type="entry name" value="HBGFFGF"/>
</dbReference>
<keyword evidence="6" id="KW-0732">Signal</keyword>
<feature type="signal peptide" evidence="6">
    <location>
        <begin position="1"/>
        <end position="25"/>
    </location>
</feature>
<keyword evidence="5" id="KW-0497">Mitogen</keyword>
<dbReference type="PRINTS" id="PR00262">
    <property type="entry name" value="IL1HBGF"/>
</dbReference>
<sequence length="187" mass="20995">MGQWGAAGACSFWLCLAFLLLAGSTQRHGDSAAPPGSNCAWVTSRRPQSYDHLEGDVRWRRLFSATHFFLHFGSSGKVDGTRRKECVNSIVEIRSVRVGVVAIKSVHTGFYLAMNKKGQVYGSKEFNPDCQFKERIEENGYNTYASLRWRHEGRPMFLALNGKGRPLQGGKTRHRHLSAHFLPLLVS</sequence>
<accession>A0A8C8RPQ6</accession>
<dbReference type="Pfam" id="PF00167">
    <property type="entry name" value="FGF"/>
    <property type="match status" value="1"/>
</dbReference>
<evidence type="ECO:0000313" key="7">
    <source>
        <dbReference type="Ensembl" id="ENSPCEP00000008800.1"/>
    </source>
</evidence>
<name>A0A8C8RPQ6_9SAUR</name>
<reference evidence="7" key="1">
    <citation type="submission" date="2025-08" db="UniProtKB">
        <authorList>
            <consortium name="Ensembl"/>
        </authorList>
    </citation>
    <scope>IDENTIFICATION</scope>
</reference>
<evidence type="ECO:0000256" key="5">
    <source>
        <dbReference type="ARBA" id="ARBA00023246"/>
    </source>
</evidence>
<keyword evidence="3" id="KW-0221">Differentiation</keyword>
<dbReference type="Proteomes" id="UP000694393">
    <property type="component" value="Unplaced"/>
</dbReference>
<dbReference type="SUPFAM" id="SSF50353">
    <property type="entry name" value="Cytokine"/>
    <property type="match status" value="1"/>
</dbReference>
<evidence type="ECO:0000256" key="3">
    <source>
        <dbReference type="ARBA" id="ARBA00022782"/>
    </source>
</evidence>
<dbReference type="Gene3D" id="2.80.10.50">
    <property type="match status" value="1"/>
</dbReference>
<dbReference type="FunFam" id="2.80.10.50:FF:000004">
    <property type="entry name" value="Fibroblast growth factor"/>
    <property type="match status" value="1"/>
</dbReference>
<dbReference type="Ensembl" id="ENSPCET00000009114.1">
    <property type="protein sequence ID" value="ENSPCEP00000008800.1"/>
    <property type="gene ID" value="ENSPCEG00000007064.1"/>
</dbReference>
<evidence type="ECO:0000256" key="6">
    <source>
        <dbReference type="RuleBase" id="RU049442"/>
    </source>
</evidence>
<dbReference type="GO" id="GO:0051781">
    <property type="term" value="P:positive regulation of cell division"/>
    <property type="evidence" value="ECO:0007669"/>
    <property type="project" value="UniProtKB-KW"/>
</dbReference>
<dbReference type="InterPro" id="IPR002209">
    <property type="entry name" value="Fibroblast_GF_fam"/>
</dbReference>
<feature type="chain" id="PRO_5034492505" description="Fibroblast growth factor" evidence="6">
    <location>
        <begin position="26"/>
        <end position="187"/>
    </location>
</feature>
<keyword evidence="8" id="KW-1185">Reference proteome</keyword>
<evidence type="ECO:0000256" key="4">
    <source>
        <dbReference type="ARBA" id="ARBA00023030"/>
    </source>
</evidence>
<evidence type="ECO:0000313" key="8">
    <source>
        <dbReference type="Proteomes" id="UP000694393"/>
    </source>
</evidence>